<dbReference type="RefSeq" id="WP_138635252.1">
    <property type="nucleotide sequence ID" value="NZ_VCKZ01000024.1"/>
</dbReference>
<keyword evidence="4" id="KW-1185">Reference proteome</keyword>
<dbReference type="SUPFAM" id="SSF54637">
    <property type="entry name" value="Thioesterase/thiol ester dehydrase-isomerase"/>
    <property type="match status" value="1"/>
</dbReference>
<dbReference type="CDD" id="cd03450">
    <property type="entry name" value="NodN"/>
    <property type="match status" value="1"/>
</dbReference>
<dbReference type="OrthoDB" id="9801735at2"/>
<accession>A0A5S4H7Z4</accession>
<comment type="caution">
    <text evidence="3">The sequence shown here is derived from an EMBL/GenBank/DDBJ whole genome shotgun (WGS) entry which is preliminary data.</text>
</comment>
<dbReference type="InterPro" id="IPR002539">
    <property type="entry name" value="MaoC-like_dom"/>
</dbReference>
<comment type="similarity">
    <text evidence="1">Belongs to the enoyl-CoA hydratase/isomerase family.</text>
</comment>
<dbReference type="PANTHER" id="PTHR42993:SF1">
    <property type="entry name" value="MAOC-LIKE DEHYDRATASE DOMAIN-CONTAINING PROTEIN"/>
    <property type="match status" value="1"/>
</dbReference>
<feature type="domain" description="MaoC-like" evidence="2">
    <location>
        <begin position="14"/>
        <end position="129"/>
    </location>
</feature>
<evidence type="ECO:0000259" key="2">
    <source>
        <dbReference type="Pfam" id="PF01575"/>
    </source>
</evidence>
<dbReference type="EMBL" id="VCKZ01000024">
    <property type="protein sequence ID" value="TMR41375.1"/>
    <property type="molecule type" value="Genomic_DNA"/>
</dbReference>
<dbReference type="Pfam" id="PF01575">
    <property type="entry name" value="MaoC_dehydratas"/>
    <property type="match status" value="1"/>
</dbReference>
<dbReference type="PANTHER" id="PTHR42993">
    <property type="entry name" value="MAOC-LIKE DEHYDRATASE DOMAIN-CONTAINING PROTEIN"/>
    <property type="match status" value="1"/>
</dbReference>
<dbReference type="InterPro" id="IPR039375">
    <property type="entry name" value="NodN-like"/>
</dbReference>
<evidence type="ECO:0000256" key="1">
    <source>
        <dbReference type="ARBA" id="ARBA00005254"/>
    </source>
</evidence>
<evidence type="ECO:0000313" key="4">
    <source>
        <dbReference type="Proteomes" id="UP000305238"/>
    </source>
</evidence>
<evidence type="ECO:0000313" key="3">
    <source>
        <dbReference type="EMBL" id="TMR41375.1"/>
    </source>
</evidence>
<dbReference type="AlphaFoldDB" id="A0A5S4H7Z4"/>
<protein>
    <submittedName>
        <fullName evidence="3">MaoC family dehydratase</fullName>
    </submittedName>
</protein>
<proteinExistence type="inferred from homology"/>
<dbReference type="InterPro" id="IPR029069">
    <property type="entry name" value="HotDog_dom_sf"/>
</dbReference>
<reference evidence="3 4" key="1">
    <citation type="submission" date="2019-05" db="EMBL/GenBank/DDBJ databases">
        <title>Draft genome sequence of Actinomadura geliboluensis A8036.</title>
        <authorList>
            <person name="Saricaoglu S."/>
            <person name="Isik K."/>
        </authorList>
    </citation>
    <scope>NUCLEOTIDE SEQUENCE [LARGE SCALE GENOMIC DNA]</scope>
    <source>
        <strain evidence="3 4">A8036</strain>
    </source>
</reference>
<name>A0A5S4H7Z4_9ACTN</name>
<dbReference type="Gene3D" id="3.10.129.10">
    <property type="entry name" value="Hotdog Thioesterase"/>
    <property type="match status" value="1"/>
</dbReference>
<dbReference type="Proteomes" id="UP000305238">
    <property type="component" value="Unassembled WGS sequence"/>
</dbReference>
<gene>
    <name evidence="3" type="ORF">ETD96_05930</name>
</gene>
<organism evidence="3 4">
    <name type="scientific">Actinomadura geliboluensis</name>
    <dbReference type="NCBI Taxonomy" id="882440"/>
    <lineage>
        <taxon>Bacteria</taxon>
        <taxon>Bacillati</taxon>
        <taxon>Actinomycetota</taxon>
        <taxon>Actinomycetes</taxon>
        <taxon>Streptosporangiales</taxon>
        <taxon>Thermomonosporaceae</taxon>
        <taxon>Actinomadura</taxon>
    </lineage>
</organism>
<sequence>MSTTVAYADLKSLAGGSLGTSRWLEVDQSRIDTFADATDDHQWIHVDPERAKDGPFGGPVAHGYLTLSLVIPLWTELLDVTGVTTKINYGLNKVRFPAPVPAGSRIRLSGTLGDVADVAGGVQVTADLVVEIENADKPACVLQGIFRFIP</sequence>